<name>A0ABY4E5R4_9NEIS</name>
<keyword evidence="2" id="KW-1185">Reference proteome</keyword>
<dbReference type="InterPro" id="IPR011051">
    <property type="entry name" value="RmlC_Cupin_sf"/>
</dbReference>
<dbReference type="Pfam" id="PF05962">
    <property type="entry name" value="HutD"/>
    <property type="match status" value="1"/>
</dbReference>
<dbReference type="InterPro" id="IPR010282">
    <property type="entry name" value="Uncharacterised_HutD/Ves"/>
</dbReference>
<reference evidence="1 2" key="1">
    <citation type="journal article" date="2022" name="Res Sq">
        <title>Evolution of multicellular longitudinally dividing oral cavity symbionts (Neisseriaceae).</title>
        <authorList>
            <person name="Nyongesa S."/>
            <person name="Weber P."/>
            <person name="Bernet E."/>
            <person name="Pullido F."/>
            <person name="Nieckarz M."/>
            <person name="Delaby M."/>
            <person name="Nieves C."/>
            <person name="Viehboeck T."/>
            <person name="Krause N."/>
            <person name="Rivera-Millot A."/>
            <person name="Nakamura A."/>
            <person name="Vischer N."/>
            <person name="VanNieuwenhze M."/>
            <person name="Brun Y."/>
            <person name="Cava F."/>
            <person name="Bulgheresi S."/>
            <person name="Veyrier F."/>
        </authorList>
    </citation>
    <scope>NUCLEOTIDE SEQUENCE [LARGE SCALE GENOMIC DNA]</scope>
    <source>
        <strain evidence="1 2">SN4</strain>
    </source>
</reference>
<dbReference type="RefSeq" id="WP_159061370.1">
    <property type="nucleotide sequence ID" value="NZ_CABKVG010000005.1"/>
</dbReference>
<sequence length="201" mass="22143">MATLHRFDLQHLPIAAWKNGGGQTRELVRFPEHASLDDFAWRISVADIAQTGPFSRFIGIDRHLLILQGEGVCLHSQEANIDKTLHADGEVLAFAGEADMDSLLLAGPVRDFNVMVRRDAWQAQVTVWHTASTIAANTGLVMLWQGAAQCQWGEEVLALETGQGLWWQGMHGELSWQPCSGDAKLIAVMLQSLDNTESAWG</sequence>
<gene>
    <name evidence="1" type="ORF">LVJ82_06540</name>
</gene>
<organism evidence="1 2">
    <name type="scientific">Vitreoscilla massiliensis</name>
    <dbReference type="NCBI Taxonomy" id="1689272"/>
    <lineage>
        <taxon>Bacteria</taxon>
        <taxon>Pseudomonadati</taxon>
        <taxon>Pseudomonadota</taxon>
        <taxon>Betaproteobacteria</taxon>
        <taxon>Neisseriales</taxon>
        <taxon>Neisseriaceae</taxon>
        <taxon>Vitreoscilla</taxon>
    </lineage>
</organism>
<accession>A0ABY4E5R4</accession>
<dbReference type="SUPFAM" id="SSF51182">
    <property type="entry name" value="RmlC-like cupins"/>
    <property type="match status" value="1"/>
</dbReference>
<protein>
    <submittedName>
        <fullName evidence="1">HutD family protein</fullName>
    </submittedName>
</protein>
<dbReference type="CDD" id="cd20293">
    <property type="entry name" value="cupin_HutD_N"/>
    <property type="match status" value="1"/>
</dbReference>
<evidence type="ECO:0000313" key="1">
    <source>
        <dbReference type="EMBL" id="UOO90628.1"/>
    </source>
</evidence>
<evidence type="ECO:0000313" key="2">
    <source>
        <dbReference type="Proteomes" id="UP000832011"/>
    </source>
</evidence>
<dbReference type="PANTHER" id="PTHR37943:SF1">
    <property type="entry name" value="PROTEIN VES"/>
    <property type="match status" value="1"/>
</dbReference>
<dbReference type="Proteomes" id="UP000832011">
    <property type="component" value="Chromosome"/>
</dbReference>
<dbReference type="InterPro" id="IPR014710">
    <property type="entry name" value="RmlC-like_jellyroll"/>
</dbReference>
<dbReference type="Gene3D" id="2.60.120.10">
    <property type="entry name" value="Jelly Rolls"/>
    <property type="match status" value="1"/>
</dbReference>
<proteinExistence type="predicted"/>
<dbReference type="EMBL" id="CP091511">
    <property type="protein sequence ID" value="UOO90628.1"/>
    <property type="molecule type" value="Genomic_DNA"/>
</dbReference>
<dbReference type="PANTHER" id="PTHR37943">
    <property type="entry name" value="PROTEIN VES"/>
    <property type="match status" value="1"/>
</dbReference>